<protein>
    <submittedName>
        <fullName evidence="2">YSIRK-type signal peptide-containing protein</fullName>
    </submittedName>
</protein>
<dbReference type="NCBIfam" id="TIGR01168">
    <property type="entry name" value="YSIRK_signal"/>
    <property type="match status" value="1"/>
</dbReference>
<evidence type="ECO:0000256" key="1">
    <source>
        <dbReference type="ARBA" id="ARBA00022729"/>
    </source>
</evidence>
<organism evidence="2 3">
    <name type="scientific">Lactobacillus delbrueckii subsp. lactis</name>
    <dbReference type="NCBI Taxonomy" id="29397"/>
    <lineage>
        <taxon>Bacteria</taxon>
        <taxon>Bacillati</taxon>
        <taxon>Bacillota</taxon>
        <taxon>Bacilli</taxon>
        <taxon>Lactobacillales</taxon>
        <taxon>Lactobacillaceae</taxon>
        <taxon>Lactobacillus</taxon>
    </lineage>
</organism>
<comment type="caution">
    <text evidence="2">The sequence shown here is derived from an EMBL/GenBank/DDBJ whole genome shotgun (WGS) entry which is preliminary data.</text>
</comment>
<evidence type="ECO:0000313" key="3">
    <source>
        <dbReference type="Proteomes" id="UP001200334"/>
    </source>
</evidence>
<evidence type="ECO:0000313" key="2">
    <source>
        <dbReference type="EMBL" id="MCD5564313.1"/>
    </source>
</evidence>
<dbReference type="InterPro" id="IPR005877">
    <property type="entry name" value="YSIRK_signal_dom"/>
</dbReference>
<dbReference type="RefSeq" id="WP_231524815.1">
    <property type="nucleotide sequence ID" value="NZ_JAJNUY010000065.1"/>
</dbReference>
<reference evidence="2 3" key="1">
    <citation type="submission" date="2021-12" db="EMBL/GenBank/DDBJ databases">
        <title>Antimicrobial susceptibility of Lactobacillus delbrueckii subsp. lactis obtained from milk products and other habitats.</title>
        <authorList>
            <person name="Shani N."/>
        </authorList>
    </citation>
    <scope>NUCLEOTIDE SEQUENCE [LARGE SCALE GENOMIC DNA]</scope>
    <source>
        <strain evidence="2 3">FAM 21755</strain>
    </source>
</reference>
<dbReference type="EMBL" id="JAJNUY010000065">
    <property type="protein sequence ID" value="MCD5564313.1"/>
    <property type="molecule type" value="Genomic_DNA"/>
</dbReference>
<dbReference type="AlphaFoldDB" id="A0ABD4SL27"/>
<proteinExistence type="predicted"/>
<dbReference type="Proteomes" id="UP001200334">
    <property type="component" value="Unassembled WGS sequence"/>
</dbReference>
<accession>A0ABD4SL27</accession>
<sequence length="76" mass="8389">MSHKHDPNFNNKLNGKEKFGFRKLSIGLVAVALDTSFFVGSGQLVQALVLQLKKALAANLLQKERPLLLMSKSKPL</sequence>
<gene>
    <name evidence="2" type="ORF">LOB85_09480</name>
</gene>
<name>A0ABD4SL27_LACDL</name>
<keyword evidence="1" id="KW-0732">Signal</keyword>